<dbReference type="PANTHER" id="PTHR35275:SF1">
    <property type="entry name" value="OS07G0585900 PROTEIN"/>
    <property type="match status" value="1"/>
</dbReference>
<reference evidence="3" key="1">
    <citation type="submission" date="2020-03" db="EMBL/GenBank/DDBJ databases">
        <title>A high-quality chromosome-level genome assembly of a woody plant with both climbing and erect habits, Rhamnella rubrinervis.</title>
        <authorList>
            <person name="Lu Z."/>
            <person name="Yang Y."/>
            <person name="Zhu X."/>
            <person name="Sun Y."/>
        </authorList>
    </citation>
    <scope>NUCLEOTIDE SEQUENCE</scope>
    <source>
        <strain evidence="3">BYM</strain>
        <tissue evidence="3">Leaf</tissue>
    </source>
</reference>
<proteinExistence type="predicted"/>
<organism evidence="3 4">
    <name type="scientific">Rhamnella rubrinervis</name>
    <dbReference type="NCBI Taxonomy" id="2594499"/>
    <lineage>
        <taxon>Eukaryota</taxon>
        <taxon>Viridiplantae</taxon>
        <taxon>Streptophyta</taxon>
        <taxon>Embryophyta</taxon>
        <taxon>Tracheophyta</taxon>
        <taxon>Spermatophyta</taxon>
        <taxon>Magnoliopsida</taxon>
        <taxon>eudicotyledons</taxon>
        <taxon>Gunneridae</taxon>
        <taxon>Pentapetalae</taxon>
        <taxon>rosids</taxon>
        <taxon>fabids</taxon>
        <taxon>Rosales</taxon>
        <taxon>Rhamnaceae</taxon>
        <taxon>rhamnoid group</taxon>
        <taxon>Rhamneae</taxon>
        <taxon>Rhamnella</taxon>
    </lineage>
</organism>
<evidence type="ECO:0000256" key="2">
    <source>
        <dbReference type="SAM" id="Phobius"/>
    </source>
</evidence>
<comment type="caution">
    <text evidence="3">The sequence shown here is derived from an EMBL/GenBank/DDBJ whole genome shotgun (WGS) entry which is preliminary data.</text>
</comment>
<evidence type="ECO:0008006" key="5">
    <source>
        <dbReference type="Google" id="ProtNLM"/>
    </source>
</evidence>
<dbReference type="InterPro" id="IPR045880">
    <property type="entry name" value="ZCF37"/>
</dbReference>
<dbReference type="PANTHER" id="PTHR35275">
    <property type="entry name" value="ZCF37"/>
    <property type="match status" value="1"/>
</dbReference>
<feature type="region of interest" description="Disordered" evidence="1">
    <location>
        <begin position="235"/>
        <end position="264"/>
    </location>
</feature>
<feature type="compositionally biased region" description="Polar residues" evidence="1">
    <location>
        <begin position="238"/>
        <end position="247"/>
    </location>
</feature>
<feature type="transmembrane region" description="Helical" evidence="2">
    <location>
        <begin position="174"/>
        <end position="206"/>
    </location>
</feature>
<evidence type="ECO:0000313" key="4">
    <source>
        <dbReference type="Proteomes" id="UP000796880"/>
    </source>
</evidence>
<sequence length="264" mass="30225">MLSPFICGAFHHEEEEDEAMTASACSTPRKSKRNGLSSRTHNSKGNKNPYSSRGLDKFSALLADLEQKRQKIYAETGAQDISFVRFVYKNSDDCVPIVIKLKDKKDEKSKVEDVKANNKHVTEVPAPTDKFLTETSTAVKDDKQSRLSSDKYKSFKKSFSRNYLKMIRWNRPSFYLPVFVILILLFLAVFGRSVTILCTSIGWYMVPTLNESIMRKRSLKKKEYVRKLSEPKVVVSDRLSSPKTNHSGAVKDKSPRQQLQQKSW</sequence>
<gene>
    <name evidence="3" type="ORF">FNV43_RR11726</name>
</gene>
<dbReference type="Proteomes" id="UP000796880">
    <property type="component" value="Unassembled WGS sequence"/>
</dbReference>
<dbReference type="OrthoDB" id="1932497at2759"/>
<accession>A0A8K0H6B6</accession>
<feature type="region of interest" description="Disordered" evidence="1">
    <location>
        <begin position="18"/>
        <end position="52"/>
    </location>
</feature>
<keyword evidence="4" id="KW-1185">Reference proteome</keyword>
<dbReference type="EMBL" id="VOIH02000005">
    <property type="protein sequence ID" value="KAF3446546.1"/>
    <property type="molecule type" value="Genomic_DNA"/>
</dbReference>
<feature type="compositionally biased region" description="Polar residues" evidence="1">
    <location>
        <begin position="23"/>
        <end position="51"/>
    </location>
</feature>
<evidence type="ECO:0000256" key="1">
    <source>
        <dbReference type="SAM" id="MobiDB-lite"/>
    </source>
</evidence>
<keyword evidence="2" id="KW-1133">Transmembrane helix</keyword>
<dbReference type="AlphaFoldDB" id="A0A8K0H6B6"/>
<protein>
    <recommendedName>
        <fullName evidence="5">ZCF37</fullName>
    </recommendedName>
</protein>
<keyword evidence="2" id="KW-0812">Transmembrane</keyword>
<name>A0A8K0H6B6_9ROSA</name>
<evidence type="ECO:0000313" key="3">
    <source>
        <dbReference type="EMBL" id="KAF3446546.1"/>
    </source>
</evidence>
<keyword evidence="2" id="KW-0472">Membrane</keyword>